<evidence type="ECO:0000256" key="5">
    <source>
        <dbReference type="ARBA" id="ARBA00022840"/>
    </source>
</evidence>
<evidence type="ECO:0000256" key="4">
    <source>
        <dbReference type="ARBA" id="ARBA00022777"/>
    </source>
</evidence>
<dbReference type="PIRSF" id="PIRSF000535">
    <property type="entry name" value="1PFK/6PFK/LacC"/>
    <property type="match status" value="1"/>
</dbReference>
<dbReference type="Proteomes" id="UP001156666">
    <property type="component" value="Unassembled WGS sequence"/>
</dbReference>
<dbReference type="InterPro" id="IPR029056">
    <property type="entry name" value="Ribokinase-like"/>
</dbReference>
<dbReference type="SUPFAM" id="SSF53613">
    <property type="entry name" value="Ribokinase-like"/>
    <property type="match status" value="1"/>
</dbReference>
<reference evidence="8" key="2">
    <citation type="submission" date="2023-01" db="EMBL/GenBank/DDBJ databases">
        <title>Draft genome sequence of Portibacter lacus strain NBRC 108769.</title>
        <authorList>
            <person name="Sun Q."/>
            <person name="Mori K."/>
        </authorList>
    </citation>
    <scope>NUCLEOTIDE SEQUENCE</scope>
    <source>
        <strain evidence="8">NBRC 108769</strain>
    </source>
</reference>
<dbReference type="AlphaFoldDB" id="A0AA37WG34"/>
<gene>
    <name evidence="8" type="primary">fruK</name>
    <name evidence="8" type="ORF">GCM10007940_22100</name>
</gene>
<evidence type="ECO:0000313" key="8">
    <source>
        <dbReference type="EMBL" id="GLR17595.1"/>
    </source>
</evidence>
<keyword evidence="4 8" id="KW-0418">Kinase</keyword>
<protein>
    <submittedName>
        <fullName evidence="8">Tagatose-6-phosphate kinase</fullName>
    </submittedName>
</protein>
<dbReference type="GO" id="GO:0005524">
    <property type="term" value="F:ATP binding"/>
    <property type="evidence" value="ECO:0007669"/>
    <property type="project" value="UniProtKB-KW"/>
</dbReference>
<evidence type="ECO:0000313" key="9">
    <source>
        <dbReference type="Proteomes" id="UP001156666"/>
    </source>
</evidence>
<comment type="similarity">
    <text evidence="1">Belongs to the carbohydrate kinase PfkB family.</text>
</comment>
<evidence type="ECO:0000256" key="3">
    <source>
        <dbReference type="ARBA" id="ARBA00022741"/>
    </source>
</evidence>
<dbReference type="GO" id="GO:0005829">
    <property type="term" value="C:cytosol"/>
    <property type="evidence" value="ECO:0007669"/>
    <property type="project" value="TreeGrafter"/>
</dbReference>
<evidence type="ECO:0000256" key="6">
    <source>
        <dbReference type="PIRNR" id="PIRNR000535"/>
    </source>
</evidence>
<comment type="caution">
    <text evidence="8">The sequence shown here is derived from an EMBL/GenBank/DDBJ whole genome shotgun (WGS) entry which is preliminary data.</text>
</comment>
<keyword evidence="2 6" id="KW-0808">Transferase</keyword>
<accession>A0AA37WG34</accession>
<dbReference type="PANTHER" id="PTHR46566">
    <property type="entry name" value="1-PHOSPHOFRUCTOKINASE-RELATED"/>
    <property type="match status" value="1"/>
</dbReference>
<evidence type="ECO:0000256" key="2">
    <source>
        <dbReference type="ARBA" id="ARBA00022679"/>
    </source>
</evidence>
<dbReference type="InterPro" id="IPR002173">
    <property type="entry name" value="Carboh/pur_kinase_PfkB_CS"/>
</dbReference>
<organism evidence="8 9">
    <name type="scientific">Portibacter lacus</name>
    <dbReference type="NCBI Taxonomy" id="1099794"/>
    <lineage>
        <taxon>Bacteria</taxon>
        <taxon>Pseudomonadati</taxon>
        <taxon>Bacteroidota</taxon>
        <taxon>Saprospiria</taxon>
        <taxon>Saprospirales</taxon>
        <taxon>Haliscomenobacteraceae</taxon>
        <taxon>Portibacter</taxon>
    </lineage>
</organism>
<reference evidence="8" key="1">
    <citation type="journal article" date="2014" name="Int. J. Syst. Evol. Microbiol.">
        <title>Complete genome sequence of Corynebacterium casei LMG S-19264T (=DSM 44701T), isolated from a smear-ripened cheese.</title>
        <authorList>
            <consortium name="US DOE Joint Genome Institute (JGI-PGF)"/>
            <person name="Walter F."/>
            <person name="Albersmeier A."/>
            <person name="Kalinowski J."/>
            <person name="Ruckert C."/>
        </authorList>
    </citation>
    <scope>NUCLEOTIDE SEQUENCE</scope>
    <source>
        <strain evidence="8">NBRC 108769</strain>
    </source>
</reference>
<keyword evidence="9" id="KW-1185">Reference proteome</keyword>
<keyword evidence="5" id="KW-0067">ATP-binding</keyword>
<dbReference type="PROSITE" id="PS00584">
    <property type="entry name" value="PFKB_KINASES_2"/>
    <property type="match status" value="1"/>
</dbReference>
<sequence>MDIQAEIDSFHPGQPTRMKSEIYFPGGKGIHVAMALEELGIPTTLAGIWGSENGDQLQKRCMDYYPKINISGPFVKGWNRSCYSFISKNEWHDTELLGAGPKVESKVYEEFIREIGENSDTISSVAICGSWPSGACLTSTQKIVEFCEIHAIPVFIDTTGPQLINALKAKPYMVHLNRSEVCKMFSADFQEAIALLGEQCEFAAVTDGKEGLYLRSKKGTIHANVTLDQKVISTIGSGDCLLAGLIGAHYIGLGEEDSSKRGVACGAANCIRPELGMLNKTDVDLLIKQSYIA</sequence>
<feature type="domain" description="Carbohydrate kinase PfkB" evidence="7">
    <location>
        <begin position="7"/>
        <end position="272"/>
    </location>
</feature>
<dbReference type="GO" id="GO:0008443">
    <property type="term" value="F:phosphofructokinase activity"/>
    <property type="evidence" value="ECO:0007669"/>
    <property type="project" value="TreeGrafter"/>
</dbReference>
<keyword evidence="3" id="KW-0547">Nucleotide-binding</keyword>
<dbReference type="Gene3D" id="3.40.1190.20">
    <property type="match status" value="1"/>
</dbReference>
<name>A0AA37WG34_9BACT</name>
<dbReference type="PANTHER" id="PTHR46566:SF2">
    <property type="entry name" value="ATP-DEPENDENT 6-PHOSPHOFRUCTOKINASE ISOZYME 2"/>
    <property type="match status" value="1"/>
</dbReference>
<dbReference type="Pfam" id="PF00294">
    <property type="entry name" value="PfkB"/>
    <property type="match status" value="1"/>
</dbReference>
<evidence type="ECO:0000256" key="1">
    <source>
        <dbReference type="ARBA" id="ARBA00010688"/>
    </source>
</evidence>
<dbReference type="InterPro" id="IPR017583">
    <property type="entry name" value="Tagatose/fructose_Pkinase"/>
</dbReference>
<evidence type="ECO:0000259" key="7">
    <source>
        <dbReference type="Pfam" id="PF00294"/>
    </source>
</evidence>
<dbReference type="InterPro" id="IPR011611">
    <property type="entry name" value="PfkB_dom"/>
</dbReference>
<dbReference type="EMBL" id="BSOH01000014">
    <property type="protein sequence ID" value="GLR17595.1"/>
    <property type="molecule type" value="Genomic_DNA"/>
</dbReference>
<proteinExistence type="inferred from homology"/>